<evidence type="ECO:0000313" key="13">
    <source>
        <dbReference type="Proteomes" id="UP000267096"/>
    </source>
</evidence>
<keyword evidence="2 9" id="KW-0479">Metal-binding</keyword>
<keyword evidence="10" id="KW-0732">Signal</keyword>
<comment type="similarity">
    <text evidence="1 9">Belongs to the Cu-Zn superoxide dismutase family.</text>
</comment>
<dbReference type="GO" id="GO:0004784">
    <property type="term" value="F:superoxide dismutase activity"/>
    <property type="evidence" value="ECO:0007669"/>
    <property type="project" value="UniProtKB-EC"/>
</dbReference>
<evidence type="ECO:0000256" key="1">
    <source>
        <dbReference type="ARBA" id="ARBA00010457"/>
    </source>
</evidence>
<evidence type="ECO:0000313" key="12">
    <source>
        <dbReference type="EMBL" id="VDK48206.1"/>
    </source>
</evidence>
<comment type="catalytic activity">
    <reaction evidence="8 9">
        <text>2 superoxide + 2 H(+) = H2O2 + O2</text>
        <dbReference type="Rhea" id="RHEA:20696"/>
        <dbReference type="ChEBI" id="CHEBI:15378"/>
        <dbReference type="ChEBI" id="CHEBI:15379"/>
        <dbReference type="ChEBI" id="CHEBI:16240"/>
        <dbReference type="ChEBI" id="CHEBI:18421"/>
        <dbReference type="EC" id="1.15.1.1"/>
    </reaction>
</comment>
<dbReference type="EC" id="1.15.1.1" evidence="9"/>
<evidence type="ECO:0000256" key="2">
    <source>
        <dbReference type="ARBA" id="ARBA00022723"/>
    </source>
</evidence>
<organism evidence="14">
    <name type="scientific">Anisakis simplex</name>
    <name type="common">Herring worm</name>
    <dbReference type="NCBI Taxonomy" id="6269"/>
    <lineage>
        <taxon>Eukaryota</taxon>
        <taxon>Metazoa</taxon>
        <taxon>Ecdysozoa</taxon>
        <taxon>Nematoda</taxon>
        <taxon>Chromadorea</taxon>
        <taxon>Rhabditida</taxon>
        <taxon>Spirurina</taxon>
        <taxon>Ascaridomorpha</taxon>
        <taxon>Ascaridoidea</taxon>
        <taxon>Anisakidae</taxon>
        <taxon>Anisakis</taxon>
        <taxon>Anisakis simplex complex</taxon>
    </lineage>
</organism>
<dbReference type="InterPro" id="IPR018152">
    <property type="entry name" value="SOD_Cu/Zn_BS"/>
</dbReference>
<feature type="chain" id="PRO_5043121103" description="Superoxide dismutase [Cu-Zn]" evidence="10">
    <location>
        <begin position="21"/>
        <end position="191"/>
    </location>
</feature>
<dbReference type="FunFam" id="2.60.40.200:FF:000003">
    <property type="entry name" value="Superoxide dismutase [Cu-Zn], chloroplastic"/>
    <property type="match status" value="1"/>
</dbReference>
<dbReference type="PRINTS" id="PR00068">
    <property type="entry name" value="CUZNDISMTASE"/>
</dbReference>
<dbReference type="PROSITE" id="PS00332">
    <property type="entry name" value="SOD_CU_ZN_2"/>
    <property type="match status" value="1"/>
</dbReference>
<dbReference type="SUPFAM" id="SSF49329">
    <property type="entry name" value="Cu,Zn superoxide dismutase-like"/>
    <property type="match status" value="1"/>
</dbReference>
<evidence type="ECO:0000256" key="8">
    <source>
        <dbReference type="ARBA" id="ARBA00049204"/>
    </source>
</evidence>
<reference evidence="12 13" key="2">
    <citation type="submission" date="2018-11" db="EMBL/GenBank/DDBJ databases">
        <authorList>
            <consortium name="Pathogen Informatics"/>
        </authorList>
    </citation>
    <scope>NUCLEOTIDE SEQUENCE [LARGE SCALE GENOMIC DNA]</scope>
</reference>
<keyword evidence="6 9" id="KW-0186">Copper</keyword>
<protein>
    <recommendedName>
        <fullName evidence="9">Superoxide dismutase [Cu-Zn]</fullName>
        <ecNumber evidence="9">1.15.1.1</ecNumber>
    </recommendedName>
</protein>
<dbReference type="WBParaSite" id="ASIM_0001338601-mRNA-1">
    <property type="protein sequence ID" value="ASIM_0001338601-mRNA-1"/>
    <property type="gene ID" value="ASIM_0001338601"/>
</dbReference>
<proteinExistence type="inferred from homology"/>
<comment type="cofactor">
    <cofactor evidence="9">
        <name>Zn(2+)</name>
        <dbReference type="ChEBI" id="CHEBI:29105"/>
    </cofactor>
    <text evidence="9">Binds 1 zinc ion per subunit.</text>
</comment>
<dbReference type="Pfam" id="PF00080">
    <property type="entry name" value="Sod_Cu"/>
    <property type="match status" value="1"/>
</dbReference>
<dbReference type="PANTHER" id="PTHR10003">
    <property type="entry name" value="SUPEROXIDE DISMUTASE CU-ZN -RELATED"/>
    <property type="match status" value="1"/>
</dbReference>
<feature type="domain" description="Superoxide dismutase copper/zinc binding" evidence="11">
    <location>
        <begin position="47"/>
        <end position="180"/>
    </location>
</feature>
<dbReference type="InterPro" id="IPR001424">
    <property type="entry name" value="SOD_Cu_Zn_dom"/>
</dbReference>
<reference evidence="14" key="1">
    <citation type="submission" date="2017-02" db="UniProtKB">
        <authorList>
            <consortium name="WormBaseParasite"/>
        </authorList>
    </citation>
    <scope>IDENTIFICATION</scope>
</reference>
<dbReference type="OrthoDB" id="2015551at2759"/>
<evidence type="ECO:0000256" key="10">
    <source>
        <dbReference type="SAM" id="SignalP"/>
    </source>
</evidence>
<evidence type="ECO:0000256" key="5">
    <source>
        <dbReference type="ARBA" id="ARBA00023002"/>
    </source>
</evidence>
<dbReference type="GO" id="GO:0005507">
    <property type="term" value="F:copper ion binding"/>
    <property type="evidence" value="ECO:0007669"/>
    <property type="project" value="InterPro"/>
</dbReference>
<evidence type="ECO:0000313" key="14">
    <source>
        <dbReference type="WBParaSite" id="ASIM_0001338601-mRNA-1"/>
    </source>
</evidence>
<name>A0A0M3JY85_ANISI</name>
<keyword evidence="13" id="KW-1185">Reference proteome</keyword>
<dbReference type="AlphaFoldDB" id="A0A0M3JY85"/>
<dbReference type="Gene3D" id="2.60.40.200">
    <property type="entry name" value="Superoxide dismutase, copper/zinc binding domain"/>
    <property type="match status" value="1"/>
</dbReference>
<dbReference type="EMBL" id="UYRR01031254">
    <property type="protein sequence ID" value="VDK48206.1"/>
    <property type="molecule type" value="Genomic_DNA"/>
</dbReference>
<feature type="signal peptide" evidence="10">
    <location>
        <begin position="1"/>
        <end position="20"/>
    </location>
</feature>
<accession>A0A0M3JY85</accession>
<dbReference type="CDD" id="cd00305">
    <property type="entry name" value="Cu-Zn_Superoxide_Dismutase"/>
    <property type="match status" value="1"/>
</dbReference>
<dbReference type="InterPro" id="IPR024134">
    <property type="entry name" value="SOD_Cu/Zn_/chaperone"/>
</dbReference>
<comment type="function">
    <text evidence="9">Destroys radicals which are normally produced within the cells and which are toxic to biological systems.</text>
</comment>
<evidence type="ECO:0000256" key="6">
    <source>
        <dbReference type="ARBA" id="ARBA00023008"/>
    </source>
</evidence>
<keyword evidence="3 9" id="KW-0862">Zinc</keyword>
<evidence type="ECO:0000256" key="4">
    <source>
        <dbReference type="ARBA" id="ARBA00022862"/>
    </source>
</evidence>
<evidence type="ECO:0000259" key="11">
    <source>
        <dbReference type="Pfam" id="PF00080"/>
    </source>
</evidence>
<sequence>MAALSVFSVALLSLISLSACIFHSSAKSAKAYVYFAEKNPTQLDLCGVLNFQQIGQLGGVRITGTLKGLTPGKHGFHVHERGDIGNGCLDAGGHYNPLRQLHGGPNDLRRHVGDLGNIIANENGEVTLDETYDDLTLSGPHSIIGRAIVIHEGADDLGKGGDKGSMTTGNAGPRVACGVIAIAVSFGALSR</sequence>
<keyword evidence="5 9" id="KW-0560">Oxidoreductase</keyword>
<comment type="cofactor">
    <cofactor evidence="9">
        <name>Cu cation</name>
        <dbReference type="ChEBI" id="CHEBI:23378"/>
    </cofactor>
    <text evidence="9">Binds 1 copper ion per subunit.</text>
</comment>
<evidence type="ECO:0000256" key="9">
    <source>
        <dbReference type="RuleBase" id="RU000393"/>
    </source>
</evidence>
<gene>
    <name evidence="12" type="ORF">ASIM_LOCUS12814</name>
</gene>
<evidence type="ECO:0000256" key="7">
    <source>
        <dbReference type="ARBA" id="ARBA00023157"/>
    </source>
</evidence>
<dbReference type="Proteomes" id="UP000267096">
    <property type="component" value="Unassembled WGS sequence"/>
</dbReference>
<evidence type="ECO:0000256" key="3">
    <source>
        <dbReference type="ARBA" id="ARBA00022833"/>
    </source>
</evidence>
<keyword evidence="7" id="KW-1015">Disulfide bond</keyword>
<dbReference type="PROSITE" id="PS00087">
    <property type="entry name" value="SOD_CU_ZN_1"/>
    <property type="match status" value="1"/>
</dbReference>
<dbReference type="InterPro" id="IPR036423">
    <property type="entry name" value="SOD-like_Cu/Zn_dom_sf"/>
</dbReference>
<keyword evidence="4" id="KW-0049">Antioxidant</keyword>